<dbReference type="Gene3D" id="3.90.1200.10">
    <property type="match status" value="1"/>
</dbReference>
<reference evidence="2 3" key="1">
    <citation type="submission" date="2019-02" db="EMBL/GenBank/DDBJ databases">
        <authorList>
            <person name="Feng G."/>
        </authorList>
    </citation>
    <scope>NUCLEOTIDE SEQUENCE [LARGE SCALE GENOMIC DNA]</scope>
    <source>
        <strain evidence="2 3">CCTCC AB 2011146</strain>
    </source>
</reference>
<protein>
    <submittedName>
        <fullName evidence="2">Phosphotransferase family protein</fullName>
    </submittedName>
</protein>
<evidence type="ECO:0000313" key="2">
    <source>
        <dbReference type="EMBL" id="RYM10889.1"/>
    </source>
</evidence>
<dbReference type="InterPro" id="IPR002575">
    <property type="entry name" value="Aminoglycoside_PTrfase"/>
</dbReference>
<accession>A0A8G1ZH24</accession>
<evidence type="ECO:0000259" key="1">
    <source>
        <dbReference type="Pfam" id="PF01636"/>
    </source>
</evidence>
<dbReference type="SUPFAM" id="SSF56112">
    <property type="entry name" value="Protein kinase-like (PK-like)"/>
    <property type="match status" value="1"/>
</dbReference>
<feature type="domain" description="Aminoglycoside phosphotransferase" evidence="1">
    <location>
        <begin position="76"/>
        <end position="337"/>
    </location>
</feature>
<dbReference type="AlphaFoldDB" id="A0A8G1ZH24"/>
<dbReference type="CDD" id="cd05154">
    <property type="entry name" value="ACAD10_11_N-like"/>
    <property type="match status" value="1"/>
</dbReference>
<dbReference type="Proteomes" id="UP000291572">
    <property type="component" value="Unassembled WGS sequence"/>
</dbReference>
<dbReference type="GO" id="GO:0016740">
    <property type="term" value="F:transferase activity"/>
    <property type="evidence" value="ECO:0007669"/>
    <property type="project" value="UniProtKB-KW"/>
</dbReference>
<sequence>MAIDMSEIIDAPPIDRIDIWNRDDMEPRIREILDRTVRDRVKGPYAAKTDSEVIAMLERYFARTEGLEAIGISDVARMAGGASKEQFAFTLRHKGDGVGERLVLRMDPLEAISQTCRGREAQVHVAFAGILPVASVRSVDADGEIMGQPAIILGFVNGVTEPSEGTGHGVSGIGTRYDDWAAKLAPQFIDALAQVHRFDWRSADLSYYAAPEAGTRQAAIWQVNWWSQVWWDGVVQPVAMVTYAERWLREHAPICDAPVMCHSDLRLGNFMFEEPSGKFTAVLDWELAHIGDFHEDIAWAIQRLFGTWTDDGTFLVCGLIARDEFLRAYEAASGNRIDPVKLRYYEVLNAYKCAVIDLGQAMRAATQSNNHQDIILTWLGSAGAVFLEQLVMLIREA</sequence>
<comment type="caution">
    <text evidence="2">The sequence shown here is derived from an EMBL/GenBank/DDBJ whole genome shotgun (WGS) entry which is preliminary data.</text>
</comment>
<organism evidence="2 3">
    <name type="scientific">Sphingobium cupriresistens</name>
    <dbReference type="NCBI Taxonomy" id="1132417"/>
    <lineage>
        <taxon>Bacteria</taxon>
        <taxon>Pseudomonadati</taxon>
        <taxon>Pseudomonadota</taxon>
        <taxon>Alphaproteobacteria</taxon>
        <taxon>Sphingomonadales</taxon>
        <taxon>Sphingomonadaceae</taxon>
        <taxon>Sphingobium</taxon>
    </lineage>
</organism>
<dbReference type="Gene3D" id="3.30.200.20">
    <property type="entry name" value="Phosphorylase Kinase, domain 1"/>
    <property type="match status" value="1"/>
</dbReference>
<dbReference type="PANTHER" id="PTHR21310">
    <property type="entry name" value="AMINOGLYCOSIDE PHOSPHOTRANSFERASE-RELATED-RELATED"/>
    <property type="match status" value="1"/>
</dbReference>
<proteinExistence type="predicted"/>
<dbReference type="Pfam" id="PF01636">
    <property type="entry name" value="APH"/>
    <property type="match status" value="1"/>
</dbReference>
<dbReference type="InterPro" id="IPR051678">
    <property type="entry name" value="AGP_Transferase"/>
</dbReference>
<dbReference type="InterPro" id="IPR041726">
    <property type="entry name" value="ACAD10_11_N"/>
</dbReference>
<name>A0A8G1ZH24_9SPHN</name>
<evidence type="ECO:0000313" key="3">
    <source>
        <dbReference type="Proteomes" id="UP000291572"/>
    </source>
</evidence>
<dbReference type="PANTHER" id="PTHR21310:SF40">
    <property type="entry name" value="AMINOGLYCOSIDE PHOSPHOTRANSFERASE DOMAIN-CONTAINING PROTEIN-RELATED"/>
    <property type="match status" value="1"/>
</dbReference>
<dbReference type="OrthoDB" id="3806873at2"/>
<keyword evidence="2" id="KW-0808">Transferase</keyword>
<dbReference type="InterPro" id="IPR011009">
    <property type="entry name" value="Kinase-like_dom_sf"/>
</dbReference>
<gene>
    <name evidence="2" type="ORF">EWH12_10750</name>
</gene>
<dbReference type="EMBL" id="SEOO01000015">
    <property type="protein sequence ID" value="RYM10889.1"/>
    <property type="molecule type" value="Genomic_DNA"/>
</dbReference>